<evidence type="ECO:0000256" key="1">
    <source>
        <dbReference type="ARBA" id="ARBA00022481"/>
    </source>
</evidence>
<dbReference type="SMART" id="SM00304">
    <property type="entry name" value="HAMP"/>
    <property type="match status" value="1"/>
</dbReference>
<dbReference type="Proteomes" id="UP001200741">
    <property type="component" value="Unassembled WGS sequence"/>
</dbReference>
<dbReference type="EMBL" id="JAJTWU010000011">
    <property type="protein sequence ID" value="MCE4557711.1"/>
    <property type="molecule type" value="Genomic_DNA"/>
</dbReference>
<evidence type="ECO:0000256" key="2">
    <source>
        <dbReference type="ARBA" id="ARBA00029447"/>
    </source>
</evidence>
<proteinExistence type="inferred from homology"/>
<dbReference type="InterPro" id="IPR004089">
    <property type="entry name" value="MCPsignal_dom"/>
</dbReference>
<feature type="domain" description="HAMP" evidence="5">
    <location>
        <begin position="211"/>
        <end position="263"/>
    </location>
</feature>
<dbReference type="PRINTS" id="PR00260">
    <property type="entry name" value="CHEMTRNSDUCR"/>
</dbReference>
<dbReference type="SUPFAM" id="SSF58104">
    <property type="entry name" value="Methyl-accepting chemotaxis protein (MCP) signaling domain"/>
    <property type="match status" value="1"/>
</dbReference>
<keyword evidence="3" id="KW-0807">Transducer</keyword>
<comment type="similarity">
    <text evidence="2">Belongs to the methyl-accepting chemotaxis (MCP) protein family.</text>
</comment>
<dbReference type="PANTHER" id="PTHR43531:SF14">
    <property type="entry name" value="METHYL-ACCEPTING CHEMOTAXIS PROTEIN I-RELATED"/>
    <property type="match status" value="1"/>
</dbReference>
<evidence type="ECO:0000313" key="7">
    <source>
        <dbReference type="Proteomes" id="UP001200741"/>
    </source>
</evidence>
<keyword evidence="7" id="KW-1185">Reference proteome</keyword>
<evidence type="ECO:0000259" key="4">
    <source>
        <dbReference type="PROSITE" id="PS50111"/>
    </source>
</evidence>
<dbReference type="PROSITE" id="PS50111">
    <property type="entry name" value="CHEMOTAXIS_TRANSDUC_2"/>
    <property type="match status" value="1"/>
</dbReference>
<feature type="domain" description="Methyl-accepting transducer" evidence="4">
    <location>
        <begin position="268"/>
        <end position="497"/>
    </location>
</feature>
<dbReference type="CDD" id="cd11386">
    <property type="entry name" value="MCP_signal"/>
    <property type="match status" value="1"/>
</dbReference>
<dbReference type="InterPro" id="IPR051310">
    <property type="entry name" value="MCP_chemotaxis"/>
</dbReference>
<dbReference type="SMART" id="SM00283">
    <property type="entry name" value="MA"/>
    <property type="match status" value="1"/>
</dbReference>
<evidence type="ECO:0000256" key="3">
    <source>
        <dbReference type="PROSITE-ProRule" id="PRU00284"/>
    </source>
</evidence>
<sequence length="514" mass="53811">MTMTWHVRHRLLALSLLGLAFVLGTGTVGYLSLQQMAGMAARQSLASEALRSQMEADMMHDTLRSDVLAALLAASKQQDNELAAAAKDIREHTEEFISDMAKLKGMAVNDEITASVQKTQTQLNAYIKSANELVTLAGKDLPSAERRLPQFVSAFKALEADMAHVSDLIEDHERQTREQGVATASTAGNTMMATALTATLLLLAINAWIGRGIAGPLATALQATHQVAGGDLTLQLRSDGTDETAQLLAALQSMSGELGAIVGEVRASAESVAQGSTEIAAGSLNLSQRTEEQASSLEQTAAALEQMTAAVNNNAETARRASELARQAAQAATAGGEAVGRVVSTMAEISGSSRRIADIIGVIDGIAFQTNILALNAAVEAARAGEQGRGFAVVAGEVRLLAHRSADAAREIKALIADSVTKVEQGTTEVDQAGHTVQGVVRQVDGVSQLISEIDASSHEQSRGIGQVGAAMTSLDQMTQQNAALVEQTAAAAESLKVQANRLTGLVSRFKLRT</sequence>
<dbReference type="Pfam" id="PF00672">
    <property type="entry name" value="HAMP"/>
    <property type="match status" value="1"/>
</dbReference>
<dbReference type="PROSITE" id="PS50885">
    <property type="entry name" value="HAMP"/>
    <property type="match status" value="1"/>
</dbReference>
<organism evidence="6 7">
    <name type="scientific">Pelomonas cellulosilytica</name>
    <dbReference type="NCBI Taxonomy" id="2906762"/>
    <lineage>
        <taxon>Bacteria</taxon>
        <taxon>Pseudomonadati</taxon>
        <taxon>Pseudomonadota</taxon>
        <taxon>Betaproteobacteria</taxon>
        <taxon>Burkholderiales</taxon>
        <taxon>Sphaerotilaceae</taxon>
        <taxon>Roseateles</taxon>
    </lineage>
</organism>
<dbReference type="CDD" id="cd06225">
    <property type="entry name" value="HAMP"/>
    <property type="match status" value="1"/>
</dbReference>
<dbReference type="RefSeq" id="WP_233375088.1">
    <property type="nucleotide sequence ID" value="NZ_JAJTWU010000011.1"/>
</dbReference>
<dbReference type="Pfam" id="PF00015">
    <property type="entry name" value="MCPsignal"/>
    <property type="match status" value="1"/>
</dbReference>
<gene>
    <name evidence="6" type="ORF">LXT13_25290</name>
</gene>
<dbReference type="InterPro" id="IPR003660">
    <property type="entry name" value="HAMP_dom"/>
</dbReference>
<protein>
    <submittedName>
        <fullName evidence="6">Methyl-accepting chemotaxis protein</fullName>
    </submittedName>
</protein>
<dbReference type="InterPro" id="IPR004090">
    <property type="entry name" value="Chemotax_Me-accpt_rcpt"/>
</dbReference>
<name>A0ABS8XYK3_9BURK</name>
<dbReference type="PANTHER" id="PTHR43531">
    <property type="entry name" value="PROTEIN ICFG"/>
    <property type="match status" value="1"/>
</dbReference>
<comment type="caution">
    <text evidence="6">The sequence shown here is derived from an EMBL/GenBank/DDBJ whole genome shotgun (WGS) entry which is preliminary data.</text>
</comment>
<evidence type="ECO:0000259" key="5">
    <source>
        <dbReference type="PROSITE" id="PS50885"/>
    </source>
</evidence>
<reference evidence="6 7" key="1">
    <citation type="submission" date="2021-12" db="EMBL/GenBank/DDBJ databases">
        <title>Genome seq of P8.</title>
        <authorList>
            <person name="Seo T."/>
        </authorList>
    </citation>
    <scope>NUCLEOTIDE SEQUENCE [LARGE SCALE GENOMIC DNA]</scope>
    <source>
        <strain evidence="6 7">P8</strain>
    </source>
</reference>
<accession>A0ABS8XYK3</accession>
<dbReference type="Gene3D" id="1.10.287.950">
    <property type="entry name" value="Methyl-accepting chemotaxis protein"/>
    <property type="match status" value="1"/>
</dbReference>
<keyword evidence="1" id="KW-0488">Methylation</keyword>
<evidence type="ECO:0000313" key="6">
    <source>
        <dbReference type="EMBL" id="MCE4557711.1"/>
    </source>
</evidence>